<gene>
    <name evidence="1" type="ORF">ACFQO0_05660</name>
</gene>
<evidence type="ECO:0000313" key="2">
    <source>
        <dbReference type="Proteomes" id="UP001596379"/>
    </source>
</evidence>
<name>A0ABW2J334_9BURK</name>
<keyword evidence="2" id="KW-1185">Reference proteome</keyword>
<accession>A0ABW2J334</accession>
<dbReference type="RefSeq" id="WP_382233037.1">
    <property type="nucleotide sequence ID" value="NZ_JBHTCC010000001.1"/>
</dbReference>
<organism evidence="1 2">
    <name type="scientific">Herminiimonas aquatilis</name>
    <dbReference type="NCBI Taxonomy" id="345342"/>
    <lineage>
        <taxon>Bacteria</taxon>
        <taxon>Pseudomonadati</taxon>
        <taxon>Pseudomonadota</taxon>
        <taxon>Betaproteobacteria</taxon>
        <taxon>Burkholderiales</taxon>
        <taxon>Oxalobacteraceae</taxon>
        <taxon>Herminiimonas</taxon>
    </lineage>
</organism>
<proteinExistence type="predicted"/>
<protein>
    <submittedName>
        <fullName evidence="1">Uncharacterized protein</fullName>
    </submittedName>
</protein>
<comment type="caution">
    <text evidence="1">The sequence shown here is derived from an EMBL/GenBank/DDBJ whole genome shotgun (WGS) entry which is preliminary data.</text>
</comment>
<dbReference type="EMBL" id="JBHTCC010000001">
    <property type="protein sequence ID" value="MFC7297914.1"/>
    <property type="molecule type" value="Genomic_DNA"/>
</dbReference>
<evidence type="ECO:0000313" key="1">
    <source>
        <dbReference type="EMBL" id="MFC7297914.1"/>
    </source>
</evidence>
<sequence>MLNLNSFPEYFRSYSWDKKHHLYGYPPDNFEKFEWILSLERRFEWLKHHGTNKPTASIYLFREMIQWGGSQNGVLQKFEDQLGETNLQAVIQAIVNNLHDPKLAIDVALTLPGLGLTYASKLLRFLHPERYGALDTRVRNALLQQINHNRIPKIYDGNAKSMSTGYIAFNSYVNSLKINLEDASINRPECALPRANGKTGWRSADIEMALFAWANPDEEQYKEPFGKTKSY</sequence>
<reference evidence="2" key="1">
    <citation type="journal article" date="2019" name="Int. J. Syst. Evol. Microbiol.">
        <title>The Global Catalogue of Microorganisms (GCM) 10K type strain sequencing project: providing services to taxonomists for standard genome sequencing and annotation.</title>
        <authorList>
            <consortium name="The Broad Institute Genomics Platform"/>
            <consortium name="The Broad Institute Genome Sequencing Center for Infectious Disease"/>
            <person name="Wu L."/>
            <person name="Ma J."/>
        </authorList>
    </citation>
    <scope>NUCLEOTIDE SEQUENCE [LARGE SCALE GENOMIC DNA]</scope>
    <source>
        <strain evidence="2">CCUG 36956</strain>
    </source>
</reference>
<dbReference type="Proteomes" id="UP001596379">
    <property type="component" value="Unassembled WGS sequence"/>
</dbReference>